<accession>A0A845A5A1</accession>
<sequence length="264" mass="26661">MPEPEATGPADPAMLAGEYALGVLDGDDLIAAQRLVLADRAFAEDVRWWRYRLACMAEAAGEFEPSPGVWSAIERRLDGGREGDGREGDRPAEPHPFVHAPARGVPGWGLGLGMAGAAAAAAALTLLFVQPAGQPPARPPAPSPVETAAPASGDRLVAQAASEDGAMTLAGFVDPGTGQLALAVGGFAPGAGQAAELWVVPADGAPQSLGVIPAQGSFARALTAAERAALVDGASLAVTYENADDAPHAAPTSDVLVVGRLTRV</sequence>
<organism evidence="3 4">
    <name type="scientific">Aurantiacibacter arachoides</name>
    <dbReference type="NCBI Taxonomy" id="1850444"/>
    <lineage>
        <taxon>Bacteria</taxon>
        <taxon>Pseudomonadati</taxon>
        <taxon>Pseudomonadota</taxon>
        <taxon>Alphaproteobacteria</taxon>
        <taxon>Sphingomonadales</taxon>
        <taxon>Erythrobacteraceae</taxon>
        <taxon>Aurantiacibacter</taxon>
    </lineage>
</organism>
<feature type="compositionally biased region" description="Basic and acidic residues" evidence="1">
    <location>
        <begin position="78"/>
        <end position="93"/>
    </location>
</feature>
<dbReference type="RefSeq" id="WP_131453566.1">
    <property type="nucleotide sequence ID" value="NZ_BMJK01000002.1"/>
</dbReference>
<dbReference type="GO" id="GO:0016989">
    <property type="term" value="F:sigma factor antagonist activity"/>
    <property type="evidence" value="ECO:0007669"/>
    <property type="project" value="TreeGrafter"/>
</dbReference>
<dbReference type="OrthoDB" id="9816387at2"/>
<comment type="caution">
    <text evidence="3">The sequence shown here is derived from an EMBL/GenBank/DDBJ whole genome shotgun (WGS) entry which is preliminary data.</text>
</comment>
<dbReference type="GO" id="GO:0006417">
    <property type="term" value="P:regulation of translation"/>
    <property type="evidence" value="ECO:0007669"/>
    <property type="project" value="TreeGrafter"/>
</dbReference>
<dbReference type="InterPro" id="IPR018764">
    <property type="entry name" value="RskA_C"/>
</dbReference>
<dbReference type="AlphaFoldDB" id="A0A845A5A1"/>
<dbReference type="PANTHER" id="PTHR37461">
    <property type="entry name" value="ANTI-SIGMA-K FACTOR RSKA"/>
    <property type="match status" value="1"/>
</dbReference>
<evidence type="ECO:0000256" key="1">
    <source>
        <dbReference type="SAM" id="MobiDB-lite"/>
    </source>
</evidence>
<feature type="domain" description="Anti-sigma K factor RskA C-terminal" evidence="2">
    <location>
        <begin position="118"/>
        <end position="254"/>
    </location>
</feature>
<reference evidence="3 4" key="1">
    <citation type="submission" date="2019-12" db="EMBL/GenBank/DDBJ databases">
        <title>Genomic-based taxomic classification of the family Erythrobacteraceae.</title>
        <authorList>
            <person name="Xu L."/>
        </authorList>
    </citation>
    <scope>NUCLEOTIDE SEQUENCE [LARGE SCALE GENOMIC DNA]</scope>
    <source>
        <strain evidence="3 4">RC4-10-4</strain>
    </source>
</reference>
<keyword evidence="4" id="KW-1185">Reference proteome</keyword>
<evidence type="ECO:0000313" key="4">
    <source>
        <dbReference type="Proteomes" id="UP000460626"/>
    </source>
</evidence>
<dbReference type="Proteomes" id="UP000460626">
    <property type="component" value="Unassembled WGS sequence"/>
</dbReference>
<evidence type="ECO:0000259" key="2">
    <source>
        <dbReference type="Pfam" id="PF10099"/>
    </source>
</evidence>
<evidence type="ECO:0000313" key="3">
    <source>
        <dbReference type="EMBL" id="MXO94336.1"/>
    </source>
</evidence>
<dbReference type="GO" id="GO:0005886">
    <property type="term" value="C:plasma membrane"/>
    <property type="evidence" value="ECO:0007669"/>
    <property type="project" value="InterPro"/>
</dbReference>
<feature type="region of interest" description="Disordered" evidence="1">
    <location>
        <begin position="78"/>
        <end position="98"/>
    </location>
</feature>
<gene>
    <name evidence="3" type="ORF">GRI62_12090</name>
</gene>
<proteinExistence type="predicted"/>
<dbReference type="InterPro" id="IPR051474">
    <property type="entry name" value="Anti-sigma-K/W_factor"/>
</dbReference>
<dbReference type="Pfam" id="PF10099">
    <property type="entry name" value="RskA_C"/>
    <property type="match status" value="1"/>
</dbReference>
<name>A0A845A5A1_9SPHN</name>
<protein>
    <recommendedName>
        <fullName evidence="2">Anti-sigma K factor RskA C-terminal domain-containing protein</fullName>
    </recommendedName>
</protein>
<dbReference type="EMBL" id="WTYH01000001">
    <property type="protein sequence ID" value="MXO94336.1"/>
    <property type="molecule type" value="Genomic_DNA"/>
</dbReference>
<dbReference type="PANTHER" id="PTHR37461:SF1">
    <property type="entry name" value="ANTI-SIGMA-K FACTOR RSKA"/>
    <property type="match status" value="1"/>
</dbReference>